<organism evidence="2 3">
    <name type="scientific">Didymella rabiei</name>
    <name type="common">Chickpea ascochyta blight fungus</name>
    <name type="synonym">Mycosphaerella rabiei</name>
    <dbReference type="NCBI Taxonomy" id="5454"/>
    <lineage>
        <taxon>Eukaryota</taxon>
        <taxon>Fungi</taxon>
        <taxon>Dikarya</taxon>
        <taxon>Ascomycota</taxon>
        <taxon>Pezizomycotina</taxon>
        <taxon>Dothideomycetes</taxon>
        <taxon>Pleosporomycetidae</taxon>
        <taxon>Pleosporales</taxon>
        <taxon>Pleosporineae</taxon>
        <taxon>Didymellaceae</taxon>
        <taxon>Ascochyta</taxon>
    </lineage>
</organism>
<protein>
    <submittedName>
        <fullName evidence="2">Uncharacterized protein</fullName>
    </submittedName>
</protein>
<feature type="compositionally biased region" description="Acidic residues" evidence="1">
    <location>
        <begin position="54"/>
        <end position="76"/>
    </location>
</feature>
<accession>A0A163ESU3</accession>
<gene>
    <name evidence="2" type="ORF">ST47_g4859</name>
</gene>
<feature type="region of interest" description="Disordered" evidence="1">
    <location>
        <begin position="1"/>
        <end position="23"/>
    </location>
</feature>
<reference evidence="2 3" key="1">
    <citation type="journal article" date="2016" name="Sci. Rep.">
        <title>Draft genome sequencing and secretome analysis of fungal phytopathogen Ascochyta rabiei provides insight into the necrotrophic effector repertoire.</title>
        <authorList>
            <person name="Verma S."/>
            <person name="Gazara R.K."/>
            <person name="Nizam S."/>
            <person name="Parween S."/>
            <person name="Chattopadhyay D."/>
            <person name="Verma P.K."/>
        </authorList>
    </citation>
    <scope>NUCLEOTIDE SEQUENCE [LARGE SCALE GENOMIC DNA]</scope>
    <source>
        <strain evidence="2 3">ArDII</strain>
    </source>
</reference>
<name>A0A163ESU3_DIDRA</name>
<sequence length="277" mass="31089">MPFILLHPLPPPRRNPHHPALPTFTTSSRAIAHFFHGRGWRARHVYAPPRCSESESDADAEEEDEEKEEKEEEGEEFSSRCSSLSISSMSYIDARTLSASRRRRVADIGDEENGQGEEEEEEEEEGGGGGGGGGECCRSSRETGIVSCGAVVELHDYGIPIDGALFHGPWASARQVEYLRYYAWGYIEFGEGNGDGEEDGVVDLRLLNVGGRGRAERRRVQREEMEMEGVCEDVVERMEEDIDEELARKWELAERALLATGELEWAEPSKTLRKTRD</sequence>
<evidence type="ECO:0000313" key="2">
    <source>
        <dbReference type="EMBL" id="KZM23895.1"/>
    </source>
</evidence>
<feature type="compositionally biased region" description="Acidic residues" evidence="1">
    <location>
        <begin position="108"/>
        <end position="126"/>
    </location>
</feature>
<dbReference type="AlphaFoldDB" id="A0A163ESU3"/>
<comment type="caution">
    <text evidence="2">The sequence shown here is derived from an EMBL/GenBank/DDBJ whole genome shotgun (WGS) entry which is preliminary data.</text>
</comment>
<proteinExistence type="predicted"/>
<dbReference type="EMBL" id="JYNV01000179">
    <property type="protein sequence ID" value="KZM23895.1"/>
    <property type="molecule type" value="Genomic_DNA"/>
</dbReference>
<feature type="region of interest" description="Disordered" evidence="1">
    <location>
        <begin position="49"/>
        <end position="82"/>
    </location>
</feature>
<evidence type="ECO:0000256" key="1">
    <source>
        <dbReference type="SAM" id="MobiDB-lite"/>
    </source>
</evidence>
<dbReference type="Proteomes" id="UP000076837">
    <property type="component" value="Unassembled WGS sequence"/>
</dbReference>
<keyword evidence="3" id="KW-1185">Reference proteome</keyword>
<evidence type="ECO:0000313" key="3">
    <source>
        <dbReference type="Proteomes" id="UP000076837"/>
    </source>
</evidence>
<feature type="region of interest" description="Disordered" evidence="1">
    <location>
        <begin position="103"/>
        <end position="136"/>
    </location>
</feature>